<proteinExistence type="inferred from homology"/>
<dbReference type="GeneID" id="17320862"/>
<dbReference type="STRING" id="2769.R7Q492"/>
<dbReference type="GO" id="GO:0003934">
    <property type="term" value="F:GTP cyclohydrolase I activity"/>
    <property type="evidence" value="ECO:0007669"/>
    <property type="project" value="UniProtKB-EC"/>
</dbReference>
<dbReference type="EMBL" id="HG001642">
    <property type="protein sequence ID" value="CDF33342.1"/>
    <property type="molecule type" value="Genomic_DNA"/>
</dbReference>
<dbReference type="GO" id="GO:0006729">
    <property type="term" value="P:tetrahydrobiopterin biosynthetic process"/>
    <property type="evidence" value="ECO:0007669"/>
    <property type="project" value="TreeGrafter"/>
</dbReference>
<dbReference type="NCBIfam" id="TIGR00063">
    <property type="entry name" value="folE"/>
    <property type="match status" value="1"/>
</dbReference>
<dbReference type="InterPro" id="IPR043133">
    <property type="entry name" value="GTP-CH-I_C/QueF"/>
</dbReference>
<evidence type="ECO:0000256" key="8">
    <source>
        <dbReference type="SAM" id="MobiDB-lite"/>
    </source>
</evidence>
<dbReference type="SUPFAM" id="SSF55620">
    <property type="entry name" value="Tetrahydrobiopterin biosynthesis enzymes-like"/>
    <property type="match status" value="1"/>
</dbReference>
<dbReference type="AlphaFoldDB" id="R7Q492"/>
<dbReference type="InterPro" id="IPR001474">
    <property type="entry name" value="GTP_CycHdrlase_I"/>
</dbReference>
<comment type="pathway">
    <text evidence="2">Cofactor biosynthesis; 7,8-dihydroneopterin triphosphate biosynthesis; 7,8-dihydroneopterin triphosphate from GTP: step 1/1.</text>
</comment>
<name>R7Q492_CHOCR</name>
<protein>
    <recommendedName>
        <fullName evidence="5">GTP cyclohydrolase 1</fullName>
        <ecNumber evidence="4">3.5.4.16</ecNumber>
    </recommendedName>
    <alternativeName>
        <fullName evidence="7">GTP cyclohydrolase I</fullName>
    </alternativeName>
</protein>
<dbReference type="HAMAP" id="MF_00223">
    <property type="entry name" value="FolE"/>
    <property type="match status" value="1"/>
</dbReference>
<evidence type="ECO:0000256" key="7">
    <source>
        <dbReference type="ARBA" id="ARBA00030854"/>
    </source>
</evidence>
<keyword evidence="6" id="KW-0378">Hydrolase</keyword>
<dbReference type="InterPro" id="IPR043134">
    <property type="entry name" value="GTP-CH-I_N"/>
</dbReference>
<evidence type="ECO:0000313" key="10">
    <source>
        <dbReference type="EMBL" id="CDF33342.1"/>
    </source>
</evidence>
<dbReference type="GO" id="GO:0008270">
    <property type="term" value="F:zinc ion binding"/>
    <property type="evidence" value="ECO:0007669"/>
    <property type="project" value="TreeGrafter"/>
</dbReference>
<evidence type="ECO:0000256" key="1">
    <source>
        <dbReference type="ARBA" id="ARBA00001052"/>
    </source>
</evidence>
<feature type="region of interest" description="Disordered" evidence="8">
    <location>
        <begin position="73"/>
        <end position="144"/>
    </location>
</feature>
<dbReference type="PANTHER" id="PTHR11109">
    <property type="entry name" value="GTP CYCLOHYDROLASE I"/>
    <property type="match status" value="1"/>
</dbReference>
<evidence type="ECO:0000256" key="2">
    <source>
        <dbReference type="ARBA" id="ARBA00005080"/>
    </source>
</evidence>
<comment type="similarity">
    <text evidence="3">Belongs to the GTP cyclohydrolase I family.</text>
</comment>
<gene>
    <name evidence="10" type="ORF">CHC_T00001932001</name>
</gene>
<evidence type="ECO:0000256" key="4">
    <source>
        <dbReference type="ARBA" id="ARBA00012715"/>
    </source>
</evidence>
<reference evidence="11" key="1">
    <citation type="journal article" date="2013" name="Proc. Natl. Acad. Sci. U.S.A.">
        <title>Genome structure and metabolic features in the red seaweed Chondrus crispus shed light on evolution of the Archaeplastida.</title>
        <authorList>
            <person name="Collen J."/>
            <person name="Porcel B."/>
            <person name="Carre W."/>
            <person name="Ball S.G."/>
            <person name="Chaparro C."/>
            <person name="Tonon T."/>
            <person name="Barbeyron T."/>
            <person name="Michel G."/>
            <person name="Noel B."/>
            <person name="Valentin K."/>
            <person name="Elias M."/>
            <person name="Artiguenave F."/>
            <person name="Arun A."/>
            <person name="Aury J.M."/>
            <person name="Barbosa-Neto J.F."/>
            <person name="Bothwell J.H."/>
            <person name="Bouget F.Y."/>
            <person name="Brillet L."/>
            <person name="Cabello-Hurtado F."/>
            <person name="Capella-Gutierrez S."/>
            <person name="Charrier B."/>
            <person name="Cladiere L."/>
            <person name="Cock J.M."/>
            <person name="Coelho S.M."/>
            <person name="Colleoni C."/>
            <person name="Czjzek M."/>
            <person name="Da Silva C."/>
            <person name="Delage L."/>
            <person name="Denoeud F."/>
            <person name="Deschamps P."/>
            <person name="Dittami S.M."/>
            <person name="Gabaldon T."/>
            <person name="Gachon C.M."/>
            <person name="Groisillier A."/>
            <person name="Herve C."/>
            <person name="Jabbari K."/>
            <person name="Katinka M."/>
            <person name="Kloareg B."/>
            <person name="Kowalczyk N."/>
            <person name="Labadie K."/>
            <person name="Leblanc C."/>
            <person name="Lopez P.J."/>
            <person name="McLachlan D.H."/>
            <person name="Meslet-Cladiere L."/>
            <person name="Moustafa A."/>
            <person name="Nehr Z."/>
            <person name="Nyvall Collen P."/>
            <person name="Panaud O."/>
            <person name="Partensky F."/>
            <person name="Poulain J."/>
            <person name="Rensing S.A."/>
            <person name="Rousvoal S."/>
            <person name="Samson G."/>
            <person name="Symeonidi A."/>
            <person name="Weissenbach J."/>
            <person name="Zambounis A."/>
            <person name="Wincker P."/>
            <person name="Boyen C."/>
        </authorList>
    </citation>
    <scope>NUCLEOTIDE SEQUENCE [LARGE SCALE GENOMIC DNA]</scope>
    <source>
        <strain evidence="11">cv. Stackhouse</strain>
    </source>
</reference>
<dbReference type="NCBIfam" id="NF006826">
    <property type="entry name" value="PRK09347.1-3"/>
    <property type="match status" value="1"/>
</dbReference>
<dbReference type="GO" id="GO:0005525">
    <property type="term" value="F:GTP binding"/>
    <property type="evidence" value="ECO:0007669"/>
    <property type="project" value="TreeGrafter"/>
</dbReference>
<comment type="catalytic activity">
    <reaction evidence="1">
        <text>GTP + H2O = 7,8-dihydroneopterin 3'-triphosphate + formate + H(+)</text>
        <dbReference type="Rhea" id="RHEA:17473"/>
        <dbReference type="ChEBI" id="CHEBI:15377"/>
        <dbReference type="ChEBI" id="CHEBI:15378"/>
        <dbReference type="ChEBI" id="CHEBI:15740"/>
        <dbReference type="ChEBI" id="CHEBI:37565"/>
        <dbReference type="ChEBI" id="CHEBI:58462"/>
        <dbReference type="EC" id="3.5.4.16"/>
    </reaction>
</comment>
<sequence length="331" mass="36049">MAVRGLGQGRRYSGWLTCTTDNGLSWENPIYANCWMTAGCNPLCHCLLTTKPIDTFKLRPMKTAMTAHPPISDQMASVHASPPPGSAPFAEDGSVSGTGSSHSSALVSDVPDSSDPPSSSGKRQHHPDDIPTQPTKKARLSNEQREATIAAAVSVILDCLDDEPLRQGLRKTPARYAKALLSLTQGYKKSVEEVLGDAEFDENHSEVVLIRDIDVFSLCEHHLLPFHGKLHVAYIPSGSVIGLSKIARIADLFARRLQVQERLTSQIADAVERATKAAGVMVYVTCSHMCMAMRGVQKVGAQTTTTAVRGRYKQEADLRREFLDIVGQQSR</sequence>
<dbReference type="Pfam" id="PF01227">
    <property type="entry name" value="GTP_cyclohydroI"/>
    <property type="match status" value="1"/>
</dbReference>
<keyword evidence="11" id="KW-1185">Reference proteome</keyword>
<organism evidence="10 11">
    <name type="scientific">Chondrus crispus</name>
    <name type="common">Carrageen Irish moss</name>
    <name type="synonym">Polymorpha crispa</name>
    <dbReference type="NCBI Taxonomy" id="2769"/>
    <lineage>
        <taxon>Eukaryota</taxon>
        <taxon>Rhodophyta</taxon>
        <taxon>Florideophyceae</taxon>
        <taxon>Rhodymeniophycidae</taxon>
        <taxon>Gigartinales</taxon>
        <taxon>Gigartinaceae</taxon>
        <taxon>Chondrus</taxon>
    </lineage>
</organism>
<dbReference type="OrthoDB" id="4966at2759"/>
<dbReference type="EC" id="3.5.4.16" evidence="4"/>
<dbReference type="NCBIfam" id="NF006825">
    <property type="entry name" value="PRK09347.1-2"/>
    <property type="match status" value="1"/>
</dbReference>
<dbReference type="GO" id="GO:0005737">
    <property type="term" value="C:cytoplasm"/>
    <property type="evidence" value="ECO:0007669"/>
    <property type="project" value="TreeGrafter"/>
</dbReference>
<dbReference type="GO" id="GO:0046654">
    <property type="term" value="P:tetrahydrofolate biosynthetic process"/>
    <property type="evidence" value="ECO:0007669"/>
    <property type="project" value="InterPro"/>
</dbReference>
<dbReference type="UniPathway" id="UPA00848">
    <property type="reaction ID" value="UER00151"/>
</dbReference>
<dbReference type="PANTHER" id="PTHR11109:SF7">
    <property type="entry name" value="GTP CYCLOHYDROLASE 1"/>
    <property type="match status" value="1"/>
</dbReference>
<accession>R7Q492</accession>
<dbReference type="FunFam" id="3.30.1130.10:FF:000001">
    <property type="entry name" value="GTP cyclohydrolase 1"/>
    <property type="match status" value="1"/>
</dbReference>
<feature type="domain" description="GTP cyclohydrolase I" evidence="9">
    <location>
        <begin position="149"/>
        <end position="326"/>
    </location>
</feature>
<dbReference type="PhylomeDB" id="R7Q492"/>
<feature type="compositionally biased region" description="Low complexity" evidence="8">
    <location>
        <begin position="93"/>
        <end position="120"/>
    </location>
</feature>
<dbReference type="InterPro" id="IPR020602">
    <property type="entry name" value="GTP_CycHdrlase_I_dom"/>
</dbReference>
<dbReference type="PROSITE" id="PS00859">
    <property type="entry name" value="GTP_CYCLOHYDROL_1_1"/>
    <property type="match status" value="1"/>
</dbReference>
<dbReference type="RefSeq" id="XP_005713145.1">
    <property type="nucleotide sequence ID" value="XM_005713088.1"/>
</dbReference>
<dbReference type="InterPro" id="IPR018234">
    <property type="entry name" value="GTP_CycHdrlase_I_CS"/>
</dbReference>
<dbReference type="Gene3D" id="1.10.286.10">
    <property type="match status" value="1"/>
</dbReference>
<dbReference type="Gene3D" id="3.30.1130.10">
    <property type="match status" value="1"/>
</dbReference>
<evidence type="ECO:0000256" key="3">
    <source>
        <dbReference type="ARBA" id="ARBA00008085"/>
    </source>
</evidence>
<evidence type="ECO:0000259" key="9">
    <source>
        <dbReference type="Pfam" id="PF01227"/>
    </source>
</evidence>
<dbReference type="Gramene" id="CDF33342">
    <property type="protein sequence ID" value="CDF33342"/>
    <property type="gene ID" value="CHC_T00001932001"/>
</dbReference>
<evidence type="ECO:0000256" key="5">
    <source>
        <dbReference type="ARBA" id="ARBA00017272"/>
    </source>
</evidence>
<evidence type="ECO:0000256" key="6">
    <source>
        <dbReference type="ARBA" id="ARBA00022801"/>
    </source>
</evidence>
<evidence type="ECO:0000313" key="11">
    <source>
        <dbReference type="Proteomes" id="UP000012073"/>
    </source>
</evidence>
<dbReference type="Proteomes" id="UP000012073">
    <property type="component" value="Unassembled WGS sequence"/>
</dbReference>
<dbReference type="KEGG" id="ccp:CHC_T00001932001"/>
<dbReference type="PROSITE" id="PS00860">
    <property type="entry name" value="GTP_CYCLOHYDROL_1_2"/>
    <property type="match status" value="1"/>
</dbReference>